<feature type="transmembrane region" description="Helical" evidence="6">
    <location>
        <begin position="257"/>
        <end position="275"/>
    </location>
</feature>
<accession>A0A381RLU9</accession>
<feature type="transmembrane region" description="Helical" evidence="6">
    <location>
        <begin position="370"/>
        <end position="389"/>
    </location>
</feature>
<evidence type="ECO:0000313" key="7">
    <source>
        <dbReference type="EMBL" id="SUZ92835.1"/>
    </source>
</evidence>
<dbReference type="InterPro" id="IPR011701">
    <property type="entry name" value="MFS"/>
</dbReference>
<dbReference type="Gene3D" id="1.20.1250.20">
    <property type="entry name" value="MFS general substrate transporter like domains"/>
    <property type="match status" value="2"/>
</dbReference>
<dbReference type="AlphaFoldDB" id="A0A381RLU9"/>
<evidence type="ECO:0000256" key="2">
    <source>
        <dbReference type="ARBA" id="ARBA00022475"/>
    </source>
</evidence>
<dbReference type="SUPFAM" id="SSF103473">
    <property type="entry name" value="MFS general substrate transporter"/>
    <property type="match status" value="1"/>
</dbReference>
<dbReference type="InterPro" id="IPR036259">
    <property type="entry name" value="MFS_trans_sf"/>
</dbReference>
<dbReference type="GO" id="GO:0005886">
    <property type="term" value="C:plasma membrane"/>
    <property type="evidence" value="ECO:0007669"/>
    <property type="project" value="UniProtKB-SubCell"/>
</dbReference>
<keyword evidence="3 6" id="KW-0812">Transmembrane</keyword>
<evidence type="ECO:0008006" key="8">
    <source>
        <dbReference type="Google" id="ProtNLM"/>
    </source>
</evidence>
<evidence type="ECO:0000256" key="5">
    <source>
        <dbReference type="ARBA" id="ARBA00023136"/>
    </source>
</evidence>
<evidence type="ECO:0000256" key="3">
    <source>
        <dbReference type="ARBA" id="ARBA00022692"/>
    </source>
</evidence>
<name>A0A381RLU9_9ZZZZ</name>
<gene>
    <name evidence="7" type="ORF">METZ01_LOCUS45689</name>
</gene>
<proteinExistence type="predicted"/>
<dbReference type="PANTHER" id="PTHR43124:SF10">
    <property type="entry name" value="PURINE EFFLUX PUMP PBUE"/>
    <property type="match status" value="1"/>
</dbReference>
<dbReference type="InterPro" id="IPR050189">
    <property type="entry name" value="MFS_Efflux_Transporters"/>
</dbReference>
<reference evidence="7" key="1">
    <citation type="submission" date="2018-05" db="EMBL/GenBank/DDBJ databases">
        <authorList>
            <person name="Lanie J.A."/>
            <person name="Ng W.-L."/>
            <person name="Kazmierczak K.M."/>
            <person name="Andrzejewski T.M."/>
            <person name="Davidsen T.M."/>
            <person name="Wayne K.J."/>
            <person name="Tettelin H."/>
            <person name="Glass J.I."/>
            <person name="Rusch D."/>
            <person name="Podicherti R."/>
            <person name="Tsui H.-C.T."/>
            <person name="Winkler M.E."/>
        </authorList>
    </citation>
    <scope>NUCLEOTIDE SEQUENCE</scope>
</reference>
<organism evidence="7">
    <name type="scientific">marine metagenome</name>
    <dbReference type="NCBI Taxonomy" id="408172"/>
    <lineage>
        <taxon>unclassified sequences</taxon>
        <taxon>metagenomes</taxon>
        <taxon>ecological metagenomes</taxon>
    </lineage>
</organism>
<feature type="transmembrane region" description="Helical" evidence="6">
    <location>
        <begin position="117"/>
        <end position="138"/>
    </location>
</feature>
<feature type="transmembrane region" description="Helical" evidence="6">
    <location>
        <begin position="145"/>
        <end position="161"/>
    </location>
</feature>
<feature type="transmembrane region" description="Helical" evidence="6">
    <location>
        <begin position="282"/>
        <end position="302"/>
    </location>
</feature>
<keyword evidence="2" id="KW-1003">Cell membrane</keyword>
<dbReference type="Pfam" id="PF07690">
    <property type="entry name" value="MFS_1"/>
    <property type="match status" value="1"/>
</dbReference>
<keyword evidence="4 6" id="KW-1133">Transmembrane helix</keyword>
<dbReference type="EMBL" id="UINC01002094">
    <property type="protein sequence ID" value="SUZ92835.1"/>
    <property type="molecule type" value="Genomic_DNA"/>
</dbReference>
<feature type="transmembrane region" description="Helical" evidence="6">
    <location>
        <begin position="27"/>
        <end position="53"/>
    </location>
</feature>
<protein>
    <recommendedName>
        <fullName evidence="8">Major facilitator superfamily (MFS) profile domain-containing protein</fullName>
    </recommendedName>
</protein>
<feature type="transmembrane region" description="Helical" evidence="6">
    <location>
        <begin position="91"/>
        <end position="111"/>
    </location>
</feature>
<feature type="transmembrane region" description="Helical" evidence="6">
    <location>
        <begin position="173"/>
        <end position="192"/>
    </location>
</feature>
<evidence type="ECO:0000256" key="1">
    <source>
        <dbReference type="ARBA" id="ARBA00004651"/>
    </source>
</evidence>
<evidence type="ECO:0000256" key="4">
    <source>
        <dbReference type="ARBA" id="ARBA00022989"/>
    </source>
</evidence>
<feature type="transmembrane region" description="Helical" evidence="6">
    <location>
        <begin position="217"/>
        <end position="237"/>
    </location>
</feature>
<comment type="subcellular location">
    <subcellularLocation>
        <location evidence="1">Cell membrane</location>
        <topology evidence="1">Multi-pass membrane protein</topology>
    </subcellularLocation>
</comment>
<feature type="transmembrane region" description="Helical" evidence="6">
    <location>
        <begin position="65"/>
        <end position="84"/>
    </location>
</feature>
<keyword evidence="5 6" id="KW-0472">Membrane</keyword>
<sequence length="404" mass="44514">MTETTKSGLALAFDDWRVLINDDWRSLAVALYMVLVGYGVLVGIPVISTAWVTKLGFTEVEVGRVAGMDLGGLSAGAIVAAWVINHMNRRLIVLIGIFLAALANGLCLKYIDYETVLWLRFLAGFGSGMYTAVAMAVFGMSIRPALAYNLMLFSFAFSQALEMRILPQLSMNGIYWVFIVCFLLTLPFLGWIKSYPKPRSVDATLESTNKSNSSKPLLAWVCLFAIFLTYINIGAYWTYIELAALDSNTNPELVSEVLVWASLCSLLGCLIATLLSNRFGLLRPLLIALFTMATGVGMLAFGINEPKFLMSVFTFNLLWIFTDVYQMGSLANFDHGGNYAAYLPAAQGLGQIVGPNIAASLLAINLGYSSVFVMCWSAAMLAMLIYWILYRYLRNRYPTIADAT</sequence>
<dbReference type="PANTHER" id="PTHR43124">
    <property type="entry name" value="PURINE EFFLUX PUMP PBUE"/>
    <property type="match status" value="1"/>
</dbReference>
<dbReference type="GO" id="GO:0022857">
    <property type="term" value="F:transmembrane transporter activity"/>
    <property type="evidence" value="ECO:0007669"/>
    <property type="project" value="InterPro"/>
</dbReference>
<evidence type="ECO:0000256" key="6">
    <source>
        <dbReference type="SAM" id="Phobius"/>
    </source>
</evidence>